<feature type="signal peptide" evidence="1">
    <location>
        <begin position="1"/>
        <end position="26"/>
    </location>
</feature>
<evidence type="ECO:0000313" key="3">
    <source>
        <dbReference type="Proteomes" id="UP000501053"/>
    </source>
</evidence>
<protein>
    <submittedName>
        <fullName evidence="2">Uncharacterized protein</fullName>
    </submittedName>
</protein>
<gene>
    <name evidence="2" type="ORF">HMEPL2_09840</name>
</gene>
<name>A0A6F8XB87_9GAMM</name>
<feature type="chain" id="PRO_5026341754" evidence="1">
    <location>
        <begin position="27"/>
        <end position="75"/>
    </location>
</feature>
<organism evidence="2 3">
    <name type="scientific">Vreelandella aquamarina</name>
    <dbReference type="NCBI Taxonomy" id="77097"/>
    <lineage>
        <taxon>Bacteria</taxon>
        <taxon>Pseudomonadati</taxon>
        <taxon>Pseudomonadota</taxon>
        <taxon>Gammaproteobacteria</taxon>
        <taxon>Oceanospirillales</taxon>
        <taxon>Halomonadaceae</taxon>
        <taxon>Vreelandella</taxon>
    </lineage>
</organism>
<sequence>MLKRPWLFIVLVAMALAGLFSQTASHEPFEETLVRLEVERALPALEPTFQEESASKSAAGGTMSHRIPMSWVTQT</sequence>
<accession>A0A6F8XB87</accession>
<evidence type="ECO:0000313" key="2">
    <source>
        <dbReference type="EMBL" id="BCB70633.1"/>
    </source>
</evidence>
<evidence type="ECO:0000256" key="1">
    <source>
        <dbReference type="SAM" id="SignalP"/>
    </source>
</evidence>
<dbReference type="EMBL" id="AP022869">
    <property type="protein sequence ID" value="BCB70633.1"/>
    <property type="molecule type" value="Genomic_DNA"/>
</dbReference>
<dbReference type="RefSeq" id="WP_232068250.1">
    <property type="nucleotide sequence ID" value="NZ_AP022869.1"/>
</dbReference>
<reference evidence="2 3" key="1">
    <citation type="submission" date="2020-03" db="EMBL/GenBank/DDBJ databases">
        <title>Complete Genome Sequence of Halomonas meridiana strain Eplume2, isolated from hydrothermal-plume in the north east Pacific Ocean.</title>
        <authorList>
            <person name="Kurihara Y."/>
            <person name="Kawai S."/>
            <person name="Sakai A."/>
            <person name="Galipon J."/>
            <person name="Arakawa K."/>
        </authorList>
    </citation>
    <scope>NUCLEOTIDE SEQUENCE [LARGE SCALE GENOMIC DNA]</scope>
    <source>
        <strain evidence="2 3">Eplume2</strain>
    </source>
</reference>
<dbReference type="Proteomes" id="UP000501053">
    <property type="component" value="Chromosome"/>
</dbReference>
<proteinExistence type="predicted"/>
<keyword evidence="1" id="KW-0732">Signal</keyword>
<keyword evidence="3" id="KW-1185">Reference proteome</keyword>
<dbReference type="AlphaFoldDB" id="A0A6F8XB87"/>